<gene>
    <name evidence="5" type="ORF">IW245_003752</name>
</gene>
<protein>
    <submittedName>
        <fullName evidence="5">DNA-binding Lrp family transcriptional regulator</fullName>
    </submittedName>
</protein>
<dbReference type="Gene3D" id="3.30.70.920">
    <property type="match status" value="1"/>
</dbReference>
<dbReference type="Pfam" id="PF01037">
    <property type="entry name" value="AsnC_trans_reg"/>
    <property type="match status" value="1"/>
</dbReference>
<name>A0A8J7GJ98_9ACTN</name>
<dbReference type="GO" id="GO:0043565">
    <property type="term" value="F:sequence-specific DNA binding"/>
    <property type="evidence" value="ECO:0007669"/>
    <property type="project" value="InterPro"/>
</dbReference>
<proteinExistence type="predicted"/>
<organism evidence="5 6">
    <name type="scientific">Longispora fulva</name>
    <dbReference type="NCBI Taxonomy" id="619741"/>
    <lineage>
        <taxon>Bacteria</taxon>
        <taxon>Bacillati</taxon>
        <taxon>Actinomycetota</taxon>
        <taxon>Actinomycetes</taxon>
        <taxon>Micromonosporales</taxon>
        <taxon>Micromonosporaceae</taxon>
        <taxon>Longispora</taxon>
    </lineage>
</organism>
<dbReference type="PANTHER" id="PTHR30154">
    <property type="entry name" value="LEUCINE-RESPONSIVE REGULATORY PROTEIN"/>
    <property type="match status" value="1"/>
</dbReference>
<dbReference type="PANTHER" id="PTHR30154:SF54">
    <property type="entry name" value="POSSIBLE TRANSCRIPTIONAL REGULATORY PROTEIN (PROBABLY LRP_ASNC-FAMILY)"/>
    <property type="match status" value="1"/>
</dbReference>
<evidence type="ECO:0000259" key="4">
    <source>
        <dbReference type="PROSITE" id="PS50956"/>
    </source>
</evidence>
<keyword evidence="3" id="KW-0804">Transcription</keyword>
<accession>A0A8J7GJ98</accession>
<dbReference type="EMBL" id="JADOUF010000001">
    <property type="protein sequence ID" value="MBG6137558.1"/>
    <property type="molecule type" value="Genomic_DNA"/>
</dbReference>
<keyword evidence="1" id="KW-0805">Transcription regulation</keyword>
<evidence type="ECO:0000256" key="3">
    <source>
        <dbReference type="ARBA" id="ARBA00023163"/>
    </source>
</evidence>
<dbReference type="GO" id="GO:0043200">
    <property type="term" value="P:response to amino acid"/>
    <property type="evidence" value="ECO:0007669"/>
    <property type="project" value="TreeGrafter"/>
</dbReference>
<dbReference type="Pfam" id="PF13412">
    <property type="entry name" value="HTH_24"/>
    <property type="match status" value="1"/>
</dbReference>
<evidence type="ECO:0000256" key="1">
    <source>
        <dbReference type="ARBA" id="ARBA00023015"/>
    </source>
</evidence>
<dbReference type="Gene3D" id="1.10.10.10">
    <property type="entry name" value="Winged helix-like DNA-binding domain superfamily/Winged helix DNA-binding domain"/>
    <property type="match status" value="1"/>
</dbReference>
<dbReference type="PRINTS" id="PR00033">
    <property type="entry name" value="HTHASNC"/>
</dbReference>
<dbReference type="Proteomes" id="UP000622552">
    <property type="component" value="Unassembled WGS sequence"/>
</dbReference>
<dbReference type="SMART" id="SM00344">
    <property type="entry name" value="HTH_ASNC"/>
    <property type="match status" value="1"/>
</dbReference>
<dbReference type="AlphaFoldDB" id="A0A8J7GJ98"/>
<evidence type="ECO:0000313" key="5">
    <source>
        <dbReference type="EMBL" id="MBG6137558.1"/>
    </source>
</evidence>
<dbReference type="InterPro" id="IPR019888">
    <property type="entry name" value="Tscrpt_reg_AsnC-like"/>
</dbReference>
<dbReference type="InterPro" id="IPR011991">
    <property type="entry name" value="ArsR-like_HTH"/>
</dbReference>
<feature type="domain" description="HTH asnC-type" evidence="4">
    <location>
        <begin position="7"/>
        <end position="68"/>
    </location>
</feature>
<dbReference type="InterPro" id="IPR019887">
    <property type="entry name" value="Tscrpt_reg_AsnC/Lrp_C"/>
</dbReference>
<dbReference type="SUPFAM" id="SSF54909">
    <property type="entry name" value="Dimeric alpha+beta barrel"/>
    <property type="match status" value="1"/>
</dbReference>
<dbReference type="RefSeq" id="WP_231398850.1">
    <property type="nucleotide sequence ID" value="NZ_BONS01000020.1"/>
</dbReference>
<dbReference type="InterPro" id="IPR036388">
    <property type="entry name" value="WH-like_DNA-bd_sf"/>
</dbReference>
<keyword evidence="6" id="KW-1185">Reference proteome</keyword>
<dbReference type="SUPFAM" id="SSF46785">
    <property type="entry name" value="Winged helix' DNA-binding domain"/>
    <property type="match status" value="1"/>
</dbReference>
<evidence type="ECO:0000313" key="6">
    <source>
        <dbReference type="Proteomes" id="UP000622552"/>
    </source>
</evidence>
<reference evidence="5" key="1">
    <citation type="submission" date="2020-11" db="EMBL/GenBank/DDBJ databases">
        <title>Sequencing the genomes of 1000 actinobacteria strains.</title>
        <authorList>
            <person name="Klenk H.-P."/>
        </authorList>
    </citation>
    <scope>NUCLEOTIDE SEQUENCE</scope>
    <source>
        <strain evidence="5">DSM 45356</strain>
    </source>
</reference>
<dbReference type="PROSITE" id="PS50956">
    <property type="entry name" value="HTH_ASNC_2"/>
    <property type="match status" value="1"/>
</dbReference>
<dbReference type="GO" id="GO:0005829">
    <property type="term" value="C:cytosol"/>
    <property type="evidence" value="ECO:0007669"/>
    <property type="project" value="TreeGrafter"/>
</dbReference>
<dbReference type="InterPro" id="IPR011008">
    <property type="entry name" value="Dimeric_a/b-barrel"/>
</dbReference>
<sequence length="156" mass="16841">MPKDLRLDDTDRRIVTLLAQDGRMSNAALAEACGIAQSTCLTRLRALRDNGVIRGFHAEVDLAALGYALQALVSVRLAGHGRDHIDQFRALATALPGVLAVYHVTGQTDYLLHVAVPDADALRDFVLDHLVSRASIAHAETSLIFEHIRGVGITTP</sequence>
<comment type="caution">
    <text evidence="5">The sequence shown here is derived from an EMBL/GenBank/DDBJ whole genome shotgun (WGS) entry which is preliminary data.</text>
</comment>
<evidence type="ECO:0000256" key="2">
    <source>
        <dbReference type="ARBA" id="ARBA00023125"/>
    </source>
</evidence>
<dbReference type="CDD" id="cd00090">
    <property type="entry name" value="HTH_ARSR"/>
    <property type="match status" value="1"/>
</dbReference>
<dbReference type="InterPro" id="IPR036390">
    <property type="entry name" value="WH_DNA-bd_sf"/>
</dbReference>
<keyword evidence="2 5" id="KW-0238">DNA-binding</keyword>
<dbReference type="InterPro" id="IPR000485">
    <property type="entry name" value="AsnC-type_HTH_dom"/>
</dbReference>